<reference evidence="2 3" key="1">
    <citation type="submission" date="2014-02" db="EMBL/GenBank/DDBJ databases">
        <title>Genome sequence of Brachybacterium phenoliresistens strain W13A50.</title>
        <authorList>
            <person name="Wang X."/>
        </authorList>
    </citation>
    <scope>NUCLEOTIDE SEQUENCE [LARGE SCALE GENOMIC DNA]</scope>
    <source>
        <strain evidence="2 3">W13A50</strain>
    </source>
</reference>
<evidence type="ECO:0000259" key="1">
    <source>
        <dbReference type="SMART" id="SM00418"/>
    </source>
</evidence>
<proteinExistence type="predicted"/>
<dbReference type="InterPro" id="IPR036390">
    <property type="entry name" value="WH_DNA-bd_sf"/>
</dbReference>
<dbReference type="Pfam" id="PF12840">
    <property type="entry name" value="HTH_20"/>
    <property type="match status" value="1"/>
</dbReference>
<dbReference type="GO" id="GO:0003700">
    <property type="term" value="F:DNA-binding transcription factor activity"/>
    <property type="evidence" value="ECO:0007669"/>
    <property type="project" value="InterPro"/>
</dbReference>
<dbReference type="RefSeq" id="WP_051486917.1">
    <property type="nucleotide sequence ID" value="NZ_BAAAOW010000002.1"/>
</dbReference>
<keyword evidence="3" id="KW-1185">Reference proteome</keyword>
<comment type="caution">
    <text evidence="2">The sequence shown here is derived from an EMBL/GenBank/DDBJ whole genome shotgun (WGS) entry which is preliminary data.</text>
</comment>
<feature type="domain" description="HTH arsR-type" evidence="1">
    <location>
        <begin position="13"/>
        <end position="103"/>
    </location>
</feature>
<dbReference type="CDD" id="cd00090">
    <property type="entry name" value="HTH_ARSR"/>
    <property type="match status" value="1"/>
</dbReference>
<dbReference type="OrthoDB" id="7945987at2"/>
<evidence type="ECO:0000313" key="2">
    <source>
        <dbReference type="EMBL" id="EWS80700.1"/>
    </source>
</evidence>
<dbReference type="Gene3D" id="1.10.10.10">
    <property type="entry name" value="Winged helix-like DNA-binding domain superfamily/Winged helix DNA-binding domain"/>
    <property type="match status" value="1"/>
</dbReference>
<evidence type="ECO:0000313" key="3">
    <source>
        <dbReference type="Proteomes" id="UP000023067"/>
    </source>
</evidence>
<accession>Z9JQL8</accession>
<dbReference type="Proteomes" id="UP000023067">
    <property type="component" value="Unassembled WGS sequence"/>
</dbReference>
<dbReference type="EMBL" id="JDYK01000013">
    <property type="protein sequence ID" value="EWS80700.1"/>
    <property type="molecule type" value="Genomic_DNA"/>
</dbReference>
<dbReference type="InterPro" id="IPR001845">
    <property type="entry name" value="HTH_ArsR_DNA-bd_dom"/>
</dbReference>
<dbReference type="AlphaFoldDB" id="Z9JQL8"/>
<dbReference type="STRING" id="396014.BF93_02310"/>
<dbReference type="SMART" id="SM00418">
    <property type="entry name" value="HTH_ARSR"/>
    <property type="match status" value="1"/>
</dbReference>
<dbReference type="InterPro" id="IPR036388">
    <property type="entry name" value="WH-like_DNA-bd_sf"/>
</dbReference>
<name>Z9JQL8_9MICO</name>
<gene>
    <name evidence="2" type="ORF">BF93_02310</name>
</gene>
<dbReference type="PATRIC" id="fig|396014.3.peg.2494"/>
<organism evidence="2 3">
    <name type="scientific">Brachybacterium phenoliresistens</name>
    <dbReference type="NCBI Taxonomy" id="396014"/>
    <lineage>
        <taxon>Bacteria</taxon>
        <taxon>Bacillati</taxon>
        <taxon>Actinomycetota</taxon>
        <taxon>Actinomycetes</taxon>
        <taxon>Micrococcales</taxon>
        <taxon>Dermabacteraceae</taxon>
        <taxon>Brachybacterium</taxon>
    </lineage>
</organism>
<protein>
    <submittedName>
        <fullName evidence="2">ArsR family transcriptional regulator</fullName>
    </submittedName>
</protein>
<dbReference type="HOGENOM" id="CLU_087580_2_1_11"/>
<dbReference type="SUPFAM" id="SSF46785">
    <property type="entry name" value="Winged helix' DNA-binding domain"/>
    <property type="match status" value="1"/>
</dbReference>
<dbReference type="InterPro" id="IPR011991">
    <property type="entry name" value="ArsR-like_HTH"/>
</dbReference>
<dbReference type="eggNOG" id="COG0640">
    <property type="taxonomic scope" value="Bacteria"/>
</dbReference>
<sequence>MPIEEKPEYATRDMMRAMAHPLRLQILERVGRRGTARAADVAADLGIPANSVSYHLRILARGGVVVEAPEAATDRRDRVWKLSRSSYRSDRHAAAANDPEVDEGEYVEATGAMSIAAIDWIRGAWVAEAARRAAAGEDSEPAIGSLFATTLHLTRAQAEELSTLVTTKIAEFNRLNRDAEGVDLPADGEEEVSDYAVLYALLADPRSAPSA</sequence>